<reference evidence="2 3" key="1">
    <citation type="journal article" date="2014" name="PLoS ONE">
        <title>Physiological and genomic features of a novel sulfur-oxidizing gammaproteobacterium belonging to a previously uncultivated symbiotic lineage isolated from a hydrothermal vent.</title>
        <authorList>
            <person name="Nunoura T."/>
            <person name="Takaki Y."/>
            <person name="Kazama H."/>
            <person name="Kakuta J."/>
            <person name="Shimamura S."/>
            <person name="Makita H."/>
            <person name="Hirai M."/>
            <person name="Miyazaki M."/>
            <person name="Takai K."/>
        </authorList>
    </citation>
    <scope>NUCLEOTIDE SEQUENCE [LARGE SCALE GENOMIC DNA]</scope>
    <source>
        <strain evidence="2 3">Hiromi1</strain>
    </source>
</reference>
<gene>
    <name evidence="1" type="primary">smg</name>
    <name evidence="2" type="ORF">TBH_C0404</name>
</gene>
<name>A0A7U6GGW9_9GAMM</name>
<organism evidence="2 3">
    <name type="scientific">Thiolapillus brandeum</name>
    <dbReference type="NCBI Taxonomy" id="1076588"/>
    <lineage>
        <taxon>Bacteria</taxon>
        <taxon>Pseudomonadati</taxon>
        <taxon>Pseudomonadota</taxon>
        <taxon>Gammaproteobacteria</taxon>
        <taxon>Chromatiales</taxon>
        <taxon>Sedimenticolaceae</taxon>
        <taxon>Thiolapillus</taxon>
    </lineage>
</organism>
<evidence type="ECO:0000313" key="3">
    <source>
        <dbReference type="Proteomes" id="UP000031631"/>
    </source>
</evidence>
<comment type="similarity">
    <text evidence="1">Belongs to the Smg family.</text>
</comment>
<dbReference type="Proteomes" id="UP000031631">
    <property type="component" value="Chromosome"/>
</dbReference>
<dbReference type="PANTHER" id="PTHR38692:SF1">
    <property type="entry name" value="PROTEIN SMG"/>
    <property type="match status" value="1"/>
</dbReference>
<evidence type="ECO:0000256" key="1">
    <source>
        <dbReference type="HAMAP-Rule" id="MF_00598"/>
    </source>
</evidence>
<dbReference type="PANTHER" id="PTHR38692">
    <property type="entry name" value="PROTEIN SMG"/>
    <property type="match status" value="1"/>
</dbReference>
<evidence type="ECO:0000313" key="2">
    <source>
        <dbReference type="EMBL" id="BAO43349.1"/>
    </source>
</evidence>
<dbReference type="InterPro" id="IPR007456">
    <property type="entry name" value="Smg"/>
</dbReference>
<protein>
    <recommendedName>
        <fullName evidence="1">Protein Smg homolog</fullName>
    </recommendedName>
</protein>
<dbReference type="Pfam" id="PF04361">
    <property type="entry name" value="DUF494"/>
    <property type="match status" value="1"/>
</dbReference>
<dbReference type="EMBL" id="AP012273">
    <property type="protein sequence ID" value="BAO43349.1"/>
    <property type="molecule type" value="Genomic_DNA"/>
</dbReference>
<dbReference type="RefSeq" id="WP_041064940.1">
    <property type="nucleotide sequence ID" value="NZ_AP012273.1"/>
</dbReference>
<proteinExistence type="inferred from homology"/>
<accession>A0A7U6GGW9</accession>
<dbReference type="AlphaFoldDB" id="A0A7U6GGW9"/>
<keyword evidence="3" id="KW-1185">Reference proteome</keyword>
<dbReference type="HAMAP" id="MF_00598">
    <property type="entry name" value="Smg"/>
    <property type="match status" value="1"/>
</dbReference>
<sequence length="158" mass="18392">MNENLIDVLIFIYENYMDTENQPQDQILLEEELFKAGFEKEEIKKAFDWLDELAWRQGSITDAASSTRQSSRIFTFEEQQRIDLETRGMLLYLEQTGILDPVSRELVIERAMALDTQDLTADDVKWIVLLVLLNQPGQESAFALMEELIYNGNPEMLH</sequence>
<dbReference type="KEGG" id="tbn:TBH_C0404"/>
<dbReference type="OrthoDB" id="9788984at2"/>